<accession>A0A151I808</accession>
<reference evidence="1 2" key="1">
    <citation type="submission" date="2016-03" db="EMBL/GenBank/DDBJ databases">
        <title>Cyphomyrmex costatus WGS genome.</title>
        <authorList>
            <person name="Nygaard S."/>
            <person name="Hu H."/>
            <person name="Boomsma J."/>
            <person name="Zhang G."/>
        </authorList>
    </citation>
    <scope>NUCLEOTIDE SEQUENCE [LARGE SCALE GENOMIC DNA]</scope>
    <source>
        <strain evidence="1">MS0001</strain>
        <tissue evidence="1">Whole body</tissue>
    </source>
</reference>
<evidence type="ECO:0000313" key="2">
    <source>
        <dbReference type="Proteomes" id="UP000078542"/>
    </source>
</evidence>
<name>A0A151I808_9HYME</name>
<keyword evidence="2" id="KW-1185">Reference proteome</keyword>
<sequence>MRSKQQPRPSFRWPQQRGDNLTGKYPYVTSHAPTECAQWFFGSNLGWVLQSHQPIFEGPSMSSRPSEETSVDAQASSPFTALICRTGVLISTRNERKESHSVRTQTKEPVEEEVLNLSPFFAQNLNGATRENISYETACIRLSQSDKSSQDKIIRCLFSLCRSEYQYNPFFSFYLRF</sequence>
<organism evidence="1 2">
    <name type="scientific">Cyphomyrmex costatus</name>
    <dbReference type="NCBI Taxonomy" id="456900"/>
    <lineage>
        <taxon>Eukaryota</taxon>
        <taxon>Metazoa</taxon>
        <taxon>Ecdysozoa</taxon>
        <taxon>Arthropoda</taxon>
        <taxon>Hexapoda</taxon>
        <taxon>Insecta</taxon>
        <taxon>Pterygota</taxon>
        <taxon>Neoptera</taxon>
        <taxon>Endopterygota</taxon>
        <taxon>Hymenoptera</taxon>
        <taxon>Apocrita</taxon>
        <taxon>Aculeata</taxon>
        <taxon>Formicoidea</taxon>
        <taxon>Formicidae</taxon>
        <taxon>Myrmicinae</taxon>
        <taxon>Cyphomyrmex</taxon>
    </lineage>
</organism>
<proteinExistence type="predicted"/>
<dbReference type="Proteomes" id="UP000078542">
    <property type="component" value="Unassembled WGS sequence"/>
</dbReference>
<evidence type="ECO:0000313" key="1">
    <source>
        <dbReference type="EMBL" id="KYM94253.1"/>
    </source>
</evidence>
<gene>
    <name evidence="1" type="ORF">ALC62_15114</name>
</gene>
<dbReference type="AlphaFoldDB" id="A0A151I808"/>
<dbReference type="EMBL" id="KQ978393">
    <property type="protein sequence ID" value="KYM94253.1"/>
    <property type="molecule type" value="Genomic_DNA"/>
</dbReference>
<protein>
    <submittedName>
        <fullName evidence="1">Uncharacterized protein</fullName>
    </submittedName>
</protein>